<evidence type="ECO:0000313" key="2">
    <source>
        <dbReference type="Proteomes" id="UP000823902"/>
    </source>
</evidence>
<dbReference type="Proteomes" id="UP000823902">
    <property type="component" value="Unassembled WGS sequence"/>
</dbReference>
<protein>
    <submittedName>
        <fullName evidence="1">Uncharacterized protein</fullName>
    </submittedName>
</protein>
<sequence>MSLGYYYRLVNSGIGKKVKEVLNGLIPGLIPEPVPVRVPVRQPERRPGDYRTGR</sequence>
<comment type="caution">
    <text evidence="1">The sequence shown here is derived from an EMBL/GenBank/DDBJ whole genome shotgun (WGS) entry which is preliminary data.</text>
</comment>
<reference evidence="1" key="2">
    <citation type="submission" date="2021-04" db="EMBL/GenBank/DDBJ databases">
        <authorList>
            <person name="Gilroy R."/>
        </authorList>
    </citation>
    <scope>NUCLEOTIDE SEQUENCE</scope>
    <source>
        <strain evidence="1">CHK196-7946</strain>
    </source>
</reference>
<proteinExistence type="predicted"/>
<organism evidence="1 2">
    <name type="scientific">Candidatus Mediterraneibacter faecavium</name>
    <dbReference type="NCBI Taxonomy" id="2838668"/>
    <lineage>
        <taxon>Bacteria</taxon>
        <taxon>Bacillati</taxon>
        <taxon>Bacillota</taxon>
        <taxon>Clostridia</taxon>
        <taxon>Lachnospirales</taxon>
        <taxon>Lachnospiraceae</taxon>
        <taxon>Mediterraneibacter</taxon>
    </lineage>
</organism>
<dbReference type="EMBL" id="DWVY01000013">
    <property type="protein sequence ID" value="HJC73971.1"/>
    <property type="molecule type" value="Genomic_DNA"/>
</dbReference>
<accession>A0A9D2Q9D4</accession>
<reference evidence="1" key="1">
    <citation type="journal article" date="2021" name="PeerJ">
        <title>Extensive microbial diversity within the chicken gut microbiome revealed by metagenomics and culture.</title>
        <authorList>
            <person name="Gilroy R."/>
            <person name="Ravi A."/>
            <person name="Getino M."/>
            <person name="Pursley I."/>
            <person name="Horton D.L."/>
            <person name="Alikhan N.F."/>
            <person name="Baker D."/>
            <person name="Gharbi K."/>
            <person name="Hall N."/>
            <person name="Watson M."/>
            <person name="Adriaenssens E.M."/>
            <person name="Foster-Nyarko E."/>
            <person name="Jarju S."/>
            <person name="Secka A."/>
            <person name="Antonio M."/>
            <person name="Oren A."/>
            <person name="Chaudhuri R.R."/>
            <person name="La Ragione R."/>
            <person name="Hildebrand F."/>
            <person name="Pallen M.J."/>
        </authorList>
    </citation>
    <scope>NUCLEOTIDE SEQUENCE</scope>
    <source>
        <strain evidence="1">CHK196-7946</strain>
    </source>
</reference>
<gene>
    <name evidence="1" type="ORF">H9697_03340</name>
</gene>
<name>A0A9D2Q9D4_9FIRM</name>
<evidence type="ECO:0000313" key="1">
    <source>
        <dbReference type="EMBL" id="HJC73971.1"/>
    </source>
</evidence>
<dbReference type="AlphaFoldDB" id="A0A9D2Q9D4"/>